<dbReference type="InterPro" id="IPR018545">
    <property type="entry name" value="Btz_dom"/>
</dbReference>
<keyword evidence="8" id="KW-0810">Translation regulation</keyword>
<keyword evidence="6" id="KW-0507">mRNA processing</keyword>
<evidence type="ECO:0000256" key="4">
    <source>
        <dbReference type="ARBA" id="ARBA00022448"/>
    </source>
</evidence>
<feature type="compositionally biased region" description="Low complexity" evidence="13">
    <location>
        <begin position="16"/>
        <end position="29"/>
    </location>
</feature>
<organism evidence="15 16">
    <name type="scientific">Kwoniella shivajii</name>
    <dbReference type="NCBI Taxonomy" id="564305"/>
    <lineage>
        <taxon>Eukaryota</taxon>
        <taxon>Fungi</taxon>
        <taxon>Dikarya</taxon>
        <taxon>Basidiomycota</taxon>
        <taxon>Agaricomycotina</taxon>
        <taxon>Tremellomycetes</taxon>
        <taxon>Tremellales</taxon>
        <taxon>Cryptococcaceae</taxon>
        <taxon>Kwoniella</taxon>
    </lineage>
</organism>
<evidence type="ECO:0000256" key="11">
    <source>
        <dbReference type="ARBA" id="ARBA00023187"/>
    </source>
</evidence>
<feature type="region of interest" description="Disordered" evidence="13">
    <location>
        <begin position="505"/>
        <end position="561"/>
    </location>
</feature>
<evidence type="ECO:0000256" key="7">
    <source>
        <dbReference type="ARBA" id="ARBA00022816"/>
    </source>
</evidence>
<feature type="compositionally biased region" description="Polar residues" evidence="13">
    <location>
        <begin position="30"/>
        <end position="54"/>
    </location>
</feature>
<evidence type="ECO:0000256" key="8">
    <source>
        <dbReference type="ARBA" id="ARBA00022845"/>
    </source>
</evidence>
<name>A0ABZ1CN46_9TREE</name>
<evidence type="ECO:0000256" key="2">
    <source>
        <dbReference type="ARBA" id="ARBA00004496"/>
    </source>
</evidence>
<reference evidence="15 16" key="1">
    <citation type="submission" date="2024-01" db="EMBL/GenBank/DDBJ databases">
        <title>Comparative genomics of Cryptococcus and Kwoniella reveals pathogenesis evolution and contrasting modes of karyotype evolution via chromosome fusion or intercentromeric recombination.</title>
        <authorList>
            <person name="Coelho M.A."/>
            <person name="David-Palma M."/>
            <person name="Shea T."/>
            <person name="Bowers K."/>
            <person name="McGinley-Smith S."/>
            <person name="Mohammad A.W."/>
            <person name="Gnirke A."/>
            <person name="Yurkov A.M."/>
            <person name="Nowrousian M."/>
            <person name="Sun S."/>
            <person name="Cuomo C.A."/>
            <person name="Heitman J."/>
        </authorList>
    </citation>
    <scope>NUCLEOTIDE SEQUENCE [LARGE SCALE GENOMIC DNA]</scope>
    <source>
        <strain evidence="15">CBS 11374</strain>
    </source>
</reference>
<feature type="region of interest" description="Disordered" evidence="13">
    <location>
        <begin position="1"/>
        <end position="484"/>
    </location>
</feature>
<feature type="region of interest" description="Disordered" evidence="13">
    <location>
        <begin position="794"/>
        <end position="933"/>
    </location>
</feature>
<feature type="compositionally biased region" description="Polar residues" evidence="13">
    <location>
        <begin position="804"/>
        <end position="819"/>
    </location>
</feature>
<keyword evidence="5" id="KW-0963">Cytoplasm</keyword>
<evidence type="ECO:0000259" key="14">
    <source>
        <dbReference type="Pfam" id="PF09405"/>
    </source>
</evidence>
<feature type="compositionally biased region" description="Basic and acidic residues" evidence="13">
    <location>
        <begin position="434"/>
        <end position="444"/>
    </location>
</feature>
<evidence type="ECO:0000256" key="12">
    <source>
        <dbReference type="ARBA" id="ARBA00023242"/>
    </source>
</evidence>
<evidence type="ECO:0000256" key="6">
    <source>
        <dbReference type="ARBA" id="ARBA00022664"/>
    </source>
</evidence>
<feature type="compositionally biased region" description="Gly residues" evidence="13">
    <location>
        <begin position="381"/>
        <end position="399"/>
    </location>
</feature>
<feature type="compositionally biased region" description="Basic residues" evidence="13">
    <location>
        <begin position="86"/>
        <end position="109"/>
    </location>
</feature>
<feature type="compositionally biased region" description="Polar residues" evidence="13">
    <location>
        <begin position="1"/>
        <end position="15"/>
    </location>
</feature>
<feature type="compositionally biased region" description="Low complexity" evidence="13">
    <location>
        <begin position="824"/>
        <end position="839"/>
    </location>
</feature>
<feature type="compositionally biased region" description="Low complexity" evidence="13">
    <location>
        <begin position="414"/>
        <end position="423"/>
    </location>
</feature>
<protein>
    <recommendedName>
        <fullName evidence="14">Btz domain-containing protein</fullName>
    </recommendedName>
</protein>
<feature type="compositionally biased region" description="Polar residues" evidence="13">
    <location>
        <begin position="304"/>
        <end position="314"/>
    </location>
</feature>
<feature type="compositionally biased region" description="Polar residues" evidence="13">
    <location>
        <begin position="879"/>
        <end position="901"/>
    </location>
</feature>
<keyword evidence="12" id="KW-0539">Nucleus</keyword>
<evidence type="ECO:0000256" key="1">
    <source>
        <dbReference type="ARBA" id="ARBA00004123"/>
    </source>
</evidence>
<keyword evidence="7" id="KW-0509">mRNA transport</keyword>
<evidence type="ECO:0000313" key="16">
    <source>
        <dbReference type="Proteomes" id="UP001329825"/>
    </source>
</evidence>
<proteinExistence type="inferred from homology"/>
<feature type="compositionally biased region" description="Basic and acidic residues" evidence="13">
    <location>
        <begin position="457"/>
        <end position="470"/>
    </location>
</feature>
<feature type="compositionally biased region" description="Low complexity" evidence="13">
    <location>
        <begin position="75"/>
        <end position="85"/>
    </location>
</feature>
<evidence type="ECO:0000256" key="5">
    <source>
        <dbReference type="ARBA" id="ARBA00022490"/>
    </source>
</evidence>
<feature type="compositionally biased region" description="Basic and acidic residues" evidence="13">
    <location>
        <begin position="272"/>
        <end position="284"/>
    </location>
</feature>
<evidence type="ECO:0000313" key="15">
    <source>
        <dbReference type="EMBL" id="WRT63176.1"/>
    </source>
</evidence>
<comment type="similarity">
    <text evidence="3">Belongs to the CASC3 family.</text>
</comment>
<feature type="domain" description="Btz" evidence="14">
    <location>
        <begin position="338"/>
        <end position="374"/>
    </location>
</feature>
<dbReference type="EMBL" id="CP141881">
    <property type="protein sequence ID" value="WRT63176.1"/>
    <property type="molecule type" value="Genomic_DNA"/>
</dbReference>
<keyword evidence="10" id="KW-0866">Nonsense-mediated mRNA decay</keyword>
<keyword evidence="11" id="KW-0508">mRNA splicing</keyword>
<dbReference type="Proteomes" id="UP001329825">
    <property type="component" value="Chromosome 1"/>
</dbReference>
<feature type="compositionally biased region" description="Basic and acidic residues" evidence="13">
    <location>
        <begin position="338"/>
        <end position="353"/>
    </location>
</feature>
<evidence type="ECO:0000256" key="13">
    <source>
        <dbReference type="SAM" id="MobiDB-lite"/>
    </source>
</evidence>
<keyword evidence="4" id="KW-0813">Transport</keyword>
<dbReference type="RefSeq" id="XP_062787916.1">
    <property type="nucleotide sequence ID" value="XM_062931865.1"/>
</dbReference>
<keyword evidence="16" id="KW-1185">Reference proteome</keyword>
<feature type="compositionally biased region" description="Low complexity" evidence="13">
    <location>
        <begin position="794"/>
        <end position="803"/>
    </location>
</feature>
<comment type="subcellular location">
    <subcellularLocation>
        <location evidence="2">Cytoplasm</location>
    </subcellularLocation>
    <subcellularLocation>
        <location evidence="1">Nucleus</location>
    </subcellularLocation>
</comment>
<feature type="compositionally biased region" description="Acidic residues" evidence="13">
    <location>
        <begin position="136"/>
        <end position="151"/>
    </location>
</feature>
<feature type="region of interest" description="Disordered" evidence="13">
    <location>
        <begin position="739"/>
        <end position="762"/>
    </location>
</feature>
<feature type="compositionally biased region" description="Basic and acidic residues" evidence="13">
    <location>
        <begin position="226"/>
        <end position="242"/>
    </location>
</feature>
<feature type="compositionally biased region" description="Pro residues" evidence="13">
    <location>
        <begin position="532"/>
        <end position="542"/>
    </location>
</feature>
<evidence type="ECO:0000256" key="3">
    <source>
        <dbReference type="ARBA" id="ARBA00009548"/>
    </source>
</evidence>
<feature type="compositionally biased region" description="Basic and acidic residues" evidence="13">
    <location>
        <begin position="196"/>
        <end position="216"/>
    </location>
</feature>
<sequence length="961" mass="103521">MTDNAPISTSTNDTQSESNIPSNPSASPSTQPASILPSTTISTETKSASATSDSIPPASTDLKNIPEPEPEPESKPNSNTNPSSKGKAKPKGLTKGKGKKAKARPRRRVAGSDADSDLGNQHSGDESLTDPSSFDSESESEEEDDVEEEGEGEGKKGGGKSGKKKPVFEDTNATTPAAWNDKDQQDSNGVEVSFDEFNRGEIPSKVKGKEKAKAKNDTTGTTAPAPKREYTEEENKRFQEMKAKRKEKQKAKRAEIKENKRKERNSTSNKPVIDESKPADDVSKKISIKGKGKKKDTSEVDQVIASTSSMTLEENTVPLVADGSPPPPVAATPALAKGRRDSKSQASRDKNMNDPKVVPKVGKFWTHDQRADPPIVSDGFAGRGLPDGRGRGMPRGGFRGNPAGFRGRGGRGGFVPPQFGRFPQQILQGQGKELTTETKSNAEKENDDGEEPVLAMDRLEKELAAEKEKLPQSSSSVQPKEKMWGHEAYEQSQIQVERKFVPPVLSRGGFRGVPRGRARGFGPRGGFFGQPFRPPFHRPPFASPAAPAVVSSTPTSENVVPSTPAVKTIASQTAASAELQSTQPDVDDLLGESTQAVTIKLPGSSDSVEVTVVVPPLEPKSLSNDVVSAPSTEVSVPAIKTPELNASGQAILYTSPVPPPPVPQQPQARPAPAAYVNASSTHSPMFPHITTSSPFPAGSENGSISSAGLSYSHFVPAHLQQPTSGYVIGTEFVPSAARPFSQMNNGQPKPFYPGGQGQVMAPRSYPIQNQHQHQHQLQTLQTQTNQRPYYPQQQSFEYQPQSQRGSFSGPQQFYPQQANGYVDGRGSPFDGSPGPSPYGVGAGAGQMNYFAPARPSQKISIKQPSNSDSSQQPEHEISYNGQQPQQPQFASLTASSTSQQGYYDPQHYNPYTTHSQNQSHNHNQLDQSYYNGNVYNDPNGLVGYNHWDGQNGYSYEGDYGY</sequence>
<keyword evidence="9" id="KW-0694">RNA-binding</keyword>
<dbReference type="Pfam" id="PF09405">
    <property type="entry name" value="Btz"/>
    <property type="match status" value="1"/>
</dbReference>
<feature type="compositionally biased region" description="Basic and acidic residues" evidence="13">
    <location>
        <begin position="252"/>
        <end position="265"/>
    </location>
</feature>
<feature type="compositionally biased region" description="Polar residues" evidence="13">
    <location>
        <begin position="857"/>
        <end position="872"/>
    </location>
</feature>
<feature type="compositionally biased region" description="Polar residues" evidence="13">
    <location>
        <begin position="909"/>
        <end position="933"/>
    </location>
</feature>
<evidence type="ECO:0000256" key="9">
    <source>
        <dbReference type="ARBA" id="ARBA00022884"/>
    </source>
</evidence>
<evidence type="ECO:0000256" key="10">
    <source>
        <dbReference type="ARBA" id="ARBA00023161"/>
    </source>
</evidence>
<gene>
    <name evidence="15" type="ORF">IL334_000079</name>
</gene>
<accession>A0ABZ1CN46</accession>
<feature type="compositionally biased region" description="Polar residues" evidence="13">
    <location>
        <begin position="550"/>
        <end position="561"/>
    </location>
</feature>
<dbReference type="GeneID" id="87952210"/>